<reference evidence="1" key="2">
    <citation type="journal article" date="2015" name="Data Brief">
        <title>Shoot transcriptome of the giant reed, Arundo donax.</title>
        <authorList>
            <person name="Barrero R.A."/>
            <person name="Guerrero F.D."/>
            <person name="Moolhuijzen P."/>
            <person name="Goolsby J.A."/>
            <person name="Tidwell J."/>
            <person name="Bellgard S.E."/>
            <person name="Bellgard M.I."/>
        </authorList>
    </citation>
    <scope>NUCLEOTIDE SEQUENCE</scope>
    <source>
        <tissue evidence="1">Shoot tissue taken approximately 20 cm above the soil surface</tissue>
    </source>
</reference>
<evidence type="ECO:0000313" key="1">
    <source>
        <dbReference type="EMBL" id="JAE26362.1"/>
    </source>
</evidence>
<proteinExistence type="predicted"/>
<reference evidence="1" key="1">
    <citation type="submission" date="2014-09" db="EMBL/GenBank/DDBJ databases">
        <authorList>
            <person name="Magalhaes I.L.F."/>
            <person name="Oliveira U."/>
            <person name="Santos F.R."/>
            <person name="Vidigal T.H.D.A."/>
            <person name="Brescovit A.D."/>
            <person name="Santos A.J."/>
        </authorList>
    </citation>
    <scope>NUCLEOTIDE SEQUENCE</scope>
    <source>
        <tissue evidence="1">Shoot tissue taken approximately 20 cm above the soil surface</tissue>
    </source>
</reference>
<dbReference type="AlphaFoldDB" id="A0A0A9GPF4"/>
<accession>A0A0A9GPF4</accession>
<organism evidence="1">
    <name type="scientific">Arundo donax</name>
    <name type="common">Giant reed</name>
    <name type="synonym">Donax arundinaceus</name>
    <dbReference type="NCBI Taxonomy" id="35708"/>
    <lineage>
        <taxon>Eukaryota</taxon>
        <taxon>Viridiplantae</taxon>
        <taxon>Streptophyta</taxon>
        <taxon>Embryophyta</taxon>
        <taxon>Tracheophyta</taxon>
        <taxon>Spermatophyta</taxon>
        <taxon>Magnoliopsida</taxon>
        <taxon>Liliopsida</taxon>
        <taxon>Poales</taxon>
        <taxon>Poaceae</taxon>
        <taxon>PACMAD clade</taxon>
        <taxon>Arundinoideae</taxon>
        <taxon>Arundineae</taxon>
        <taxon>Arundo</taxon>
    </lineage>
</organism>
<name>A0A0A9GPF4_ARUDO</name>
<sequence length="32" mass="3792">MKVKKSTTSSFYFFSQQNRNSVDLTGIYEEQQ</sequence>
<protein>
    <submittedName>
        <fullName evidence="1">Uncharacterized protein</fullName>
    </submittedName>
</protein>
<dbReference type="EMBL" id="GBRH01171534">
    <property type="protein sequence ID" value="JAE26362.1"/>
    <property type="molecule type" value="Transcribed_RNA"/>
</dbReference>